<reference evidence="19" key="1">
    <citation type="submission" date="2009-05" db="EMBL/GenBank/DDBJ databases">
        <authorList>
            <person name="Harkins D.M."/>
            <person name="DeShazer D."/>
            <person name="Woods D.E."/>
            <person name="Brinkac L.M."/>
            <person name="Brown K.A."/>
            <person name="Hung G.C."/>
            <person name="Tuanyok A."/>
            <person name="Zhang B."/>
            <person name="Nierman W.C."/>
        </authorList>
    </citation>
    <scope>NUCLEOTIDE SEQUENCE [LARGE SCALE GENOMIC DNA]</scope>
    <source>
        <strain evidence="19">1710a</strain>
    </source>
</reference>
<dbReference type="Pfam" id="PF06969">
    <property type="entry name" value="HemN_C"/>
    <property type="match status" value="1"/>
</dbReference>
<dbReference type="GO" id="GO:0051539">
    <property type="term" value="F:4 iron, 4 sulfur cluster binding"/>
    <property type="evidence" value="ECO:0007669"/>
    <property type="project" value="UniProtKB-KW"/>
</dbReference>
<feature type="binding site" evidence="16">
    <location>
        <position position="236"/>
    </location>
    <ligand>
        <name>S-adenosyl-L-methionine</name>
        <dbReference type="ChEBI" id="CHEBI:59789"/>
        <label>2</label>
    </ligand>
</feature>
<dbReference type="Gene3D" id="3.20.20.70">
    <property type="entry name" value="Aldolase class I"/>
    <property type="match status" value="1"/>
</dbReference>
<feature type="binding site" evidence="16">
    <location>
        <position position="172"/>
    </location>
    <ligand>
        <name>S-adenosyl-L-methionine</name>
        <dbReference type="ChEBI" id="CHEBI:59789"/>
        <label>2</label>
    </ligand>
</feature>
<feature type="binding site" evidence="16">
    <location>
        <begin position="94"/>
        <end position="96"/>
    </location>
    <ligand>
        <name>S-adenosyl-L-methionine</name>
        <dbReference type="ChEBI" id="CHEBI:59789"/>
        <label>2</label>
    </ligand>
</feature>
<evidence type="ECO:0000256" key="13">
    <source>
        <dbReference type="ARBA" id="ARBA00024295"/>
    </source>
</evidence>
<evidence type="ECO:0000259" key="18">
    <source>
        <dbReference type="PROSITE" id="PS51918"/>
    </source>
</evidence>
<evidence type="ECO:0000256" key="10">
    <source>
        <dbReference type="ARBA" id="ARBA00023004"/>
    </source>
</evidence>
<dbReference type="Proteomes" id="UP000001812">
    <property type="component" value="Chromosome I"/>
</dbReference>
<evidence type="ECO:0000256" key="8">
    <source>
        <dbReference type="ARBA" id="ARBA00022723"/>
    </source>
</evidence>
<keyword evidence="10 15" id="KW-0408">Iron</keyword>
<dbReference type="SMART" id="SM00729">
    <property type="entry name" value="Elp3"/>
    <property type="match status" value="1"/>
</dbReference>
<evidence type="ECO:0000256" key="5">
    <source>
        <dbReference type="ARBA" id="ARBA00022485"/>
    </source>
</evidence>
<feature type="binding site" evidence="17">
    <location>
        <position position="92"/>
    </location>
    <ligand>
        <name>[4Fe-4S] cluster</name>
        <dbReference type="ChEBI" id="CHEBI:49883"/>
        <note>4Fe-4S-S-AdoMet</note>
    </ligand>
</feature>
<evidence type="ECO:0000256" key="12">
    <source>
        <dbReference type="ARBA" id="ARBA00023244"/>
    </source>
</evidence>
<evidence type="ECO:0000256" key="15">
    <source>
        <dbReference type="PIRNR" id="PIRNR000167"/>
    </source>
</evidence>
<proteinExistence type="inferred from homology"/>
<name>A0A0E1WDL1_BURPE</name>
<dbReference type="InterPro" id="IPR058240">
    <property type="entry name" value="rSAM_sf"/>
</dbReference>
<dbReference type="AlphaFoldDB" id="A0A0E1WDL1"/>
<dbReference type="FunFam" id="1.10.10.920:FF:000001">
    <property type="entry name" value="Coproporphyrinogen-III oxidase"/>
    <property type="match status" value="1"/>
</dbReference>
<dbReference type="PANTHER" id="PTHR13932">
    <property type="entry name" value="COPROPORPHYRINIGEN III OXIDASE"/>
    <property type="match status" value="1"/>
</dbReference>
<dbReference type="UniPathway" id="UPA00251">
    <property type="reaction ID" value="UER00323"/>
</dbReference>
<dbReference type="InterPro" id="IPR007197">
    <property type="entry name" value="rSAM"/>
</dbReference>
<dbReference type="SFLD" id="SFLDS00029">
    <property type="entry name" value="Radical_SAM"/>
    <property type="match status" value="1"/>
</dbReference>
<feature type="binding site" evidence="17">
    <location>
        <position position="88"/>
    </location>
    <ligand>
        <name>[4Fe-4S] cluster</name>
        <dbReference type="ChEBI" id="CHEBI:49883"/>
        <note>4Fe-4S-S-AdoMet</note>
    </ligand>
</feature>
<dbReference type="InterPro" id="IPR004558">
    <property type="entry name" value="Coprogen_oxidase_HemN"/>
</dbReference>
<feature type="binding site" evidence="17">
    <location>
        <position position="95"/>
    </location>
    <ligand>
        <name>[4Fe-4S] cluster</name>
        <dbReference type="ChEBI" id="CHEBI:49883"/>
        <note>4Fe-4S-S-AdoMet</note>
    </ligand>
</feature>
<comment type="pathway">
    <text evidence="2 15">Porphyrin-containing compound metabolism; protoporphyrin-IX biosynthesis; protoporphyrinogen-IX from coproporphyrinogen-III (AdoMet route): step 1/1.</text>
</comment>
<feature type="binding site" evidence="16">
    <location>
        <position position="139"/>
    </location>
    <ligand>
        <name>S-adenosyl-L-methionine</name>
        <dbReference type="ChEBI" id="CHEBI:59789"/>
        <label>1</label>
    </ligand>
</feature>
<feature type="binding site" evidence="16">
    <location>
        <position position="356"/>
    </location>
    <ligand>
        <name>S-adenosyl-L-methionine</name>
        <dbReference type="ChEBI" id="CHEBI:59789"/>
        <label>1</label>
    </ligand>
</feature>
<dbReference type="GO" id="GO:0006782">
    <property type="term" value="P:protoporphyrinogen IX biosynthetic process"/>
    <property type="evidence" value="ECO:0007669"/>
    <property type="project" value="UniProtKB-UniPathway"/>
</dbReference>
<dbReference type="Gene3D" id="1.10.10.920">
    <property type="match status" value="1"/>
</dbReference>
<dbReference type="NCBIfam" id="TIGR00538">
    <property type="entry name" value="hemN"/>
    <property type="match status" value="1"/>
</dbReference>
<dbReference type="EMBL" id="CM000832">
    <property type="protein sequence ID" value="EET07662.1"/>
    <property type="molecule type" value="Genomic_DNA"/>
</dbReference>
<evidence type="ECO:0000256" key="14">
    <source>
        <dbReference type="ARBA" id="ARBA00048321"/>
    </source>
</evidence>
<keyword evidence="12 15" id="KW-0627">Porphyrin biosynthesis</keyword>
<dbReference type="InterPro" id="IPR013785">
    <property type="entry name" value="Aldolase_TIM"/>
</dbReference>
<dbReference type="RefSeq" id="WP_004527415.1">
    <property type="nucleotide sequence ID" value="NZ_CM000832.1"/>
</dbReference>
<feature type="binding site" evidence="16">
    <location>
        <position position="82"/>
    </location>
    <ligand>
        <name>S-adenosyl-L-methionine</name>
        <dbReference type="ChEBI" id="CHEBI:59789"/>
        <label>1</label>
    </ligand>
</feature>
<comment type="subcellular location">
    <subcellularLocation>
        <location evidence="1 15">Cytoplasm</location>
    </subcellularLocation>
</comment>
<dbReference type="EC" id="1.3.98.3" evidence="15"/>
<feature type="binding site" evidence="16">
    <location>
        <position position="211"/>
    </location>
    <ligand>
        <name>S-adenosyl-L-methionine</name>
        <dbReference type="ChEBI" id="CHEBI:59789"/>
        <label>2</label>
    </ligand>
</feature>
<keyword evidence="11 15" id="KW-0411">Iron-sulfur</keyword>
<dbReference type="SFLD" id="SFLDF00277">
    <property type="entry name" value="oxygen-independent_coproporphy"/>
    <property type="match status" value="1"/>
</dbReference>
<sequence length="483" mass="54433">MDMTTQSNDGADTTAPAPQHDVSAFADVQISEALIRRFDRQGPRYTSYPTADRFSDAFDERAYREHLSRRASAERNPPLSVYLHLPFCESLCYFCACNKIITQDHTRTSAYVDYLIREMELVAPDLGRDRRTTQLHLGGGSPTFFAIDELARLMRALREHFDFAPHAELGVEIDPRTVNERTLQSLAALGFNRTSFGVQDFDPSVQEAVHRIQPLPMVERALEASRAAGFESVNIDLIYGLPRQTPASFSRTLDEVIRLSPERIAVYNYAHLPSRFKAQRLIVEAQLPPAEDRLRIFIESTRRLLDAGYVYIGLDHFAKPNDELGNALRERSLHRNFQGYTTQAECDLVGFGVSAIGKVGASYSQSTRSLKTYYRQLDAGRLPIERGFALTADDLLRREVIMTVMCSTPVDFAEISHRHGIDFARYFAPELAQLEPYRDAGLLTIDAQRIAVTPKGRMFVRAIGMVFDAYLGRSAAASYSKLI</sequence>
<dbReference type="FunFam" id="3.80.30.20:FF:000012">
    <property type="entry name" value="Coproporphyrinogen-III oxidase"/>
    <property type="match status" value="1"/>
</dbReference>
<comment type="similarity">
    <text evidence="3 15">Belongs to the anaerobic coproporphyrinogen-III oxidase family.</text>
</comment>
<evidence type="ECO:0000256" key="4">
    <source>
        <dbReference type="ARBA" id="ARBA00011245"/>
    </source>
</evidence>
<dbReference type="GO" id="GO:0005737">
    <property type="term" value="C:cytoplasm"/>
    <property type="evidence" value="ECO:0007669"/>
    <property type="project" value="UniProtKB-SubCell"/>
</dbReference>
<feature type="binding site" evidence="16">
    <location>
        <position position="199"/>
    </location>
    <ligand>
        <name>S-adenosyl-L-methionine</name>
        <dbReference type="ChEBI" id="CHEBI:59789"/>
        <label>2</label>
    </ligand>
</feature>
<feature type="domain" description="Radical SAM core" evidence="18">
    <location>
        <begin position="73"/>
        <end position="307"/>
    </location>
</feature>
<evidence type="ECO:0000256" key="7">
    <source>
        <dbReference type="ARBA" id="ARBA00022691"/>
    </source>
</evidence>
<evidence type="ECO:0000256" key="1">
    <source>
        <dbReference type="ARBA" id="ARBA00004496"/>
    </source>
</evidence>
<dbReference type="PROSITE" id="PS51918">
    <property type="entry name" value="RADICAL_SAM"/>
    <property type="match status" value="1"/>
</dbReference>
<keyword evidence="7 15" id="KW-0949">S-adenosyl-L-methionine</keyword>
<dbReference type="PANTHER" id="PTHR13932:SF6">
    <property type="entry name" value="OXYGEN-INDEPENDENT COPROPORPHYRINOGEN III OXIDASE"/>
    <property type="match status" value="1"/>
</dbReference>
<dbReference type="PIRSF" id="PIRSF000167">
    <property type="entry name" value="HemN"/>
    <property type="match status" value="1"/>
</dbReference>
<protein>
    <recommendedName>
        <fullName evidence="15">Coproporphyrinogen-III oxidase</fullName>
        <ecNumber evidence="15">1.3.98.3</ecNumber>
    </recommendedName>
</protein>
<dbReference type="InterPro" id="IPR034505">
    <property type="entry name" value="Coproporphyrinogen-III_oxidase"/>
</dbReference>
<evidence type="ECO:0000256" key="17">
    <source>
        <dbReference type="PIRSR" id="PIRSR000167-2"/>
    </source>
</evidence>
<comment type="subunit">
    <text evidence="4">Monomer.</text>
</comment>
<dbReference type="InterPro" id="IPR010723">
    <property type="entry name" value="HemN_C"/>
</dbReference>
<dbReference type="GO" id="GO:0046872">
    <property type="term" value="F:metal ion binding"/>
    <property type="evidence" value="ECO:0007669"/>
    <property type="project" value="UniProtKB-KW"/>
</dbReference>
<evidence type="ECO:0000256" key="6">
    <source>
        <dbReference type="ARBA" id="ARBA00022490"/>
    </source>
</evidence>
<dbReference type="SFLD" id="SFLDG01065">
    <property type="entry name" value="anaerobic_coproporphyrinogen-I"/>
    <property type="match status" value="1"/>
</dbReference>
<evidence type="ECO:0000313" key="19">
    <source>
        <dbReference type="EMBL" id="EET07662.1"/>
    </source>
</evidence>
<accession>A0A0E1WDL1</accession>
<comment type="catalytic activity">
    <reaction evidence="14 15">
        <text>coproporphyrinogen III + 2 S-adenosyl-L-methionine = protoporphyrinogen IX + 2 5'-deoxyadenosine + 2 L-methionine + 2 CO2</text>
        <dbReference type="Rhea" id="RHEA:15425"/>
        <dbReference type="ChEBI" id="CHEBI:16526"/>
        <dbReference type="ChEBI" id="CHEBI:17319"/>
        <dbReference type="ChEBI" id="CHEBI:57307"/>
        <dbReference type="ChEBI" id="CHEBI:57309"/>
        <dbReference type="ChEBI" id="CHEBI:57844"/>
        <dbReference type="ChEBI" id="CHEBI:59789"/>
        <dbReference type="EC" id="1.3.98.3"/>
    </reaction>
</comment>
<evidence type="ECO:0000256" key="3">
    <source>
        <dbReference type="ARBA" id="ARBA00005493"/>
    </source>
</evidence>
<dbReference type="HOGENOM" id="CLU_027579_3_0_4"/>
<dbReference type="Pfam" id="PF04055">
    <property type="entry name" value="Radical_SAM"/>
    <property type="match status" value="1"/>
</dbReference>
<evidence type="ECO:0000256" key="11">
    <source>
        <dbReference type="ARBA" id="ARBA00023014"/>
    </source>
</evidence>
<dbReference type="GO" id="GO:0004109">
    <property type="term" value="F:coproporphyrinogen oxidase activity"/>
    <property type="evidence" value="ECO:0007669"/>
    <property type="project" value="InterPro"/>
</dbReference>
<evidence type="ECO:0000256" key="9">
    <source>
        <dbReference type="ARBA" id="ARBA00023002"/>
    </source>
</evidence>
<dbReference type="GO" id="GO:0051989">
    <property type="term" value="F:coproporphyrinogen dehydrogenase activity"/>
    <property type="evidence" value="ECO:0007669"/>
    <property type="project" value="UniProtKB-EC"/>
</dbReference>
<dbReference type="SUPFAM" id="SSF102114">
    <property type="entry name" value="Radical SAM enzymes"/>
    <property type="match status" value="1"/>
</dbReference>
<keyword evidence="8 15" id="KW-0479">Metal-binding</keyword>
<comment type="cofactor">
    <cofactor evidence="15 17">
        <name>[4Fe-4S] cluster</name>
        <dbReference type="ChEBI" id="CHEBI:49883"/>
    </cofactor>
    <text evidence="15 17">Binds 1 [4Fe-4S] cluster. The cluster is coordinated with 3 cysteines and an exchangeable S-adenosyl-L-methionine.</text>
</comment>
<gene>
    <name evidence="19" type="primary">hemN_1</name>
    <name evidence="19" type="ORF">BURPS1710A_3253</name>
</gene>
<keyword evidence="6 15" id="KW-0963">Cytoplasm</keyword>
<evidence type="ECO:0000256" key="2">
    <source>
        <dbReference type="ARBA" id="ARBA00004785"/>
    </source>
</evidence>
<keyword evidence="5 15" id="KW-0004">4Fe-4S</keyword>
<dbReference type="InterPro" id="IPR006638">
    <property type="entry name" value="Elp3/MiaA/NifB-like_rSAM"/>
</dbReference>
<organism evidence="19">
    <name type="scientific">Burkholderia pseudomallei 1710a</name>
    <dbReference type="NCBI Taxonomy" id="320371"/>
    <lineage>
        <taxon>Bacteria</taxon>
        <taxon>Pseudomonadati</taxon>
        <taxon>Pseudomonadota</taxon>
        <taxon>Betaproteobacteria</taxon>
        <taxon>Burkholderiales</taxon>
        <taxon>Burkholderiaceae</taxon>
        <taxon>Burkholderia</taxon>
        <taxon>pseudomallei group</taxon>
    </lineage>
</organism>
<dbReference type="SFLD" id="SFLDG01082">
    <property type="entry name" value="B12-binding_domain_containing"/>
    <property type="match status" value="1"/>
</dbReference>
<keyword evidence="9 15" id="KW-0560">Oxidoreductase</keyword>
<evidence type="ECO:0000256" key="16">
    <source>
        <dbReference type="PIRSR" id="PIRSR000167-1"/>
    </source>
</evidence>
<feature type="binding site" evidence="16">
    <location>
        <position position="270"/>
    </location>
    <ligand>
        <name>S-adenosyl-L-methionine</name>
        <dbReference type="ChEBI" id="CHEBI:59789"/>
        <label>2</label>
    </ligand>
</feature>
<comment type="function">
    <text evidence="13">Involved in the heme biosynthesis. Catalyzes the anaerobic oxidative decarboxylation of propionate groups of rings A and B of coproporphyrinogen III to yield the vinyl groups in protoporphyrinogen IX.</text>
</comment>